<dbReference type="GO" id="GO:0003676">
    <property type="term" value="F:nucleic acid binding"/>
    <property type="evidence" value="ECO:0007669"/>
    <property type="project" value="InterPro"/>
</dbReference>
<accession>A0A5J5IEE9</accession>
<evidence type="ECO:0000313" key="2">
    <source>
        <dbReference type="EMBL" id="KAA9037163.1"/>
    </source>
</evidence>
<sequence length="785" mass="92473">MRTSDTEKYIGLVKWFHDEARDANYGFIQHAKLGDLFFHERSIEQGQNINTFKENAIVVFTVQESKRHKGKLEAIDVKYLDTETDLNFLFNHFLSILTEKGKYSDYNTIQKGVHLKITSLLEKTTDKKIVVQFFERFRSYVNTHLQTESIADAEYLKGLLKVCKSFFPDNYRQISDHIEKNISVELAHKLWLDGFIETCQINFVASIILSTTLQIKRIIFGRCSKEDKSNIFFKVLYSFENIDTESKLKVIKEFLEISKEFASEIHEKILNATINICTDYFKLNLWLEDYYETLDFNAYKFYTIMLSPSDQKKFVKKVLKYIHEGKTDISVEELTSLNVFDFETSKLAEQIDESHLDYSTSIILNVIAELKNQTNLEIRKEASSAQHRIYDLIIKQIKEPKDILQISGYFDECEGRCSVSIHEVKNEAGEVIDRNINYNRNERYKAKNHPICDGRKALNKVTKEPLLSDEKVEYWWCANQKCFKPTRELHKSSDWEKYSLLDFLTILNVDFKESDLEIYLNIINKANRFLKHLKCRECNHILYPKGKSQYAFYGVNNFSCRTETCSEKGKEIYLSHCLNGYCEMEIDSRDCVKCKPKEFDSESCGWYVCNYCHSCCSGQQLERRKWIYDNILHTEYKCHLKGHRELGIISCNKCGDSMESNEINIEEYERILNWFMINKDKSKHVHKSGKNKLDKWWFVIKRGNDTYESFREKLNKYHKVGFQIPDFEQDKDLQLISEPIDFKKHKGEILTCRTCGNILDLSNDLEKARAVKQFHNVRFLKVAVE</sequence>
<dbReference type="Gene3D" id="2.40.50.140">
    <property type="entry name" value="Nucleic acid-binding proteins"/>
    <property type="match status" value="1"/>
</dbReference>
<dbReference type="Proteomes" id="UP000326903">
    <property type="component" value="Unassembled WGS sequence"/>
</dbReference>
<keyword evidence="3" id="KW-1185">Reference proteome</keyword>
<dbReference type="RefSeq" id="WP_150416085.1">
    <property type="nucleotide sequence ID" value="NZ_VYQF01000006.1"/>
</dbReference>
<feature type="domain" description="CSD" evidence="1">
    <location>
        <begin position="8"/>
        <end position="79"/>
    </location>
</feature>
<dbReference type="EMBL" id="VYQF01000006">
    <property type="protein sequence ID" value="KAA9037163.1"/>
    <property type="molecule type" value="Genomic_DNA"/>
</dbReference>
<dbReference type="PROSITE" id="PS00352">
    <property type="entry name" value="CSD_1"/>
    <property type="match status" value="1"/>
</dbReference>
<dbReference type="InterPro" id="IPR002059">
    <property type="entry name" value="CSP_DNA-bd"/>
</dbReference>
<dbReference type="AlphaFoldDB" id="A0A5J5IEE9"/>
<comment type="caution">
    <text evidence="2">The sequence shown here is derived from an EMBL/GenBank/DDBJ whole genome shotgun (WGS) entry which is preliminary data.</text>
</comment>
<evidence type="ECO:0000313" key="3">
    <source>
        <dbReference type="Proteomes" id="UP000326903"/>
    </source>
</evidence>
<organism evidence="2 3">
    <name type="scientific">Ginsengibacter hankyongi</name>
    <dbReference type="NCBI Taxonomy" id="2607284"/>
    <lineage>
        <taxon>Bacteria</taxon>
        <taxon>Pseudomonadati</taxon>
        <taxon>Bacteroidota</taxon>
        <taxon>Chitinophagia</taxon>
        <taxon>Chitinophagales</taxon>
        <taxon>Chitinophagaceae</taxon>
        <taxon>Ginsengibacter</taxon>
    </lineage>
</organism>
<dbReference type="PROSITE" id="PS51857">
    <property type="entry name" value="CSD_2"/>
    <property type="match status" value="1"/>
</dbReference>
<name>A0A5J5IEE9_9BACT</name>
<proteinExistence type="predicted"/>
<dbReference type="InterPro" id="IPR019844">
    <property type="entry name" value="CSD_CS"/>
</dbReference>
<dbReference type="InterPro" id="IPR012340">
    <property type="entry name" value="NA-bd_OB-fold"/>
</dbReference>
<gene>
    <name evidence="2" type="ORF">FW778_17185</name>
</gene>
<dbReference type="Pfam" id="PF00313">
    <property type="entry name" value="CSD"/>
    <property type="match status" value="1"/>
</dbReference>
<dbReference type="SUPFAM" id="SSF50249">
    <property type="entry name" value="Nucleic acid-binding proteins"/>
    <property type="match status" value="1"/>
</dbReference>
<evidence type="ECO:0000259" key="1">
    <source>
        <dbReference type="PROSITE" id="PS51857"/>
    </source>
</evidence>
<protein>
    <submittedName>
        <fullName evidence="2">Cold shock domain-containing protein</fullName>
    </submittedName>
</protein>
<reference evidence="2 3" key="1">
    <citation type="submission" date="2019-09" db="EMBL/GenBank/DDBJ databases">
        <title>Draft genome sequence of Ginsengibacter sp. BR5-29.</title>
        <authorList>
            <person name="Im W.-T."/>
        </authorList>
    </citation>
    <scope>NUCLEOTIDE SEQUENCE [LARGE SCALE GENOMIC DNA]</scope>
    <source>
        <strain evidence="2 3">BR5-29</strain>
    </source>
</reference>